<keyword evidence="3" id="KW-1185">Reference proteome</keyword>
<keyword evidence="1" id="KW-0812">Transmembrane</keyword>
<organism evidence="2 3">
    <name type="scientific">Halobacterium jilantaiense</name>
    <dbReference type="NCBI Taxonomy" id="355548"/>
    <lineage>
        <taxon>Archaea</taxon>
        <taxon>Methanobacteriati</taxon>
        <taxon>Methanobacteriota</taxon>
        <taxon>Stenosarchaea group</taxon>
        <taxon>Halobacteria</taxon>
        <taxon>Halobacteriales</taxon>
        <taxon>Halobacteriaceae</taxon>
        <taxon>Halobacterium</taxon>
    </lineage>
</organism>
<gene>
    <name evidence="2" type="ORF">SAMN04487945_1317</name>
</gene>
<sequence length="167" mass="16280">MVGVTEFDARPPTVAVAPAAVAAVVALVPALGSGIGLALGAAGAGLLVFGAQQGTRRFVSLGAATLAVGVVFGAATGLDPAYTLVGGVGTVVAYDAGEHAVSLGVDVGRDARVGQSVLVHVFSTAALSALVAAVTLVVYTFGPRSLPVTALVTLLLGGTLLAYVLRT</sequence>
<proteinExistence type="predicted"/>
<feature type="transmembrane region" description="Helical" evidence="1">
    <location>
        <begin position="84"/>
        <end position="105"/>
    </location>
</feature>
<reference evidence="2 3" key="1">
    <citation type="submission" date="2016-10" db="EMBL/GenBank/DDBJ databases">
        <authorList>
            <person name="de Groot N.N."/>
        </authorList>
    </citation>
    <scope>NUCLEOTIDE SEQUENCE [LARGE SCALE GENOMIC DNA]</scope>
    <source>
        <strain evidence="2 3">CGMCC 1.5337</strain>
    </source>
</reference>
<feature type="transmembrane region" description="Helical" evidence="1">
    <location>
        <begin position="117"/>
        <end position="139"/>
    </location>
</feature>
<feature type="transmembrane region" description="Helical" evidence="1">
    <location>
        <begin position="145"/>
        <end position="165"/>
    </location>
</feature>
<dbReference type="Pfam" id="PF24363">
    <property type="entry name" value="DUF7519"/>
    <property type="match status" value="1"/>
</dbReference>
<evidence type="ECO:0000256" key="1">
    <source>
        <dbReference type="SAM" id="Phobius"/>
    </source>
</evidence>
<evidence type="ECO:0000313" key="2">
    <source>
        <dbReference type="EMBL" id="SEW07910.1"/>
    </source>
</evidence>
<dbReference type="InterPro" id="IPR055941">
    <property type="entry name" value="DUF7519"/>
</dbReference>
<keyword evidence="1" id="KW-0472">Membrane</keyword>
<evidence type="ECO:0000313" key="3">
    <source>
        <dbReference type="Proteomes" id="UP000198518"/>
    </source>
</evidence>
<dbReference type="AlphaFoldDB" id="A0A1I0P182"/>
<accession>A0A1I0P182</accession>
<keyword evidence="1" id="KW-1133">Transmembrane helix</keyword>
<dbReference type="STRING" id="355548.SAMN04487945_1317"/>
<name>A0A1I0P182_9EURY</name>
<feature type="transmembrane region" description="Helical" evidence="1">
    <location>
        <begin position="58"/>
        <end position="78"/>
    </location>
</feature>
<dbReference type="Proteomes" id="UP000198518">
    <property type="component" value="Unassembled WGS sequence"/>
</dbReference>
<feature type="transmembrane region" description="Helical" evidence="1">
    <location>
        <begin position="20"/>
        <end position="51"/>
    </location>
</feature>
<protein>
    <submittedName>
        <fullName evidence="2">Uncharacterized protein</fullName>
    </submittedName>
</protein>
<dbReference type="EMBL" id="FOJA01000001">
    <property type="protein sequence ID" value="SEW07910.1"/>
    <property type="molecule type" value="Genomic_DNA"/>
</dbReference>